<dbReference type="EMBL" id="ANMO01000053">
    <property type="protein sequence ID" value="EMB18315.1"/>
    <property type="molecule type" value="Genomic_DNA"/>
</dbReference>
<name>M2AMF5_9BACT</name>
<sequence>MAGGRFGIGCHDLGQYAEICLRWQAGQIDFHLLSFRARRRDRCRDFLASNLDSGCDRSHWFLDVL</sequence>
<comment type="caution">
    <text evidence="1">The sequence shown here is derived from an EMBL/GenBank/DDBJ whole genome shotgun (WGS) entry which is preliminary data.</text>
</comment>
<dbReference type="Proteomes" id="UP000011529">
    <property type="component" value="Unassembled WGS sequence"/>
</dbReference>
<evidence type="ECO:0000313" key="2">
    <source>
        <dbReference type="Proteomes" id="UP000011529"/>
    </source>
</evidence>
<reference evidence="1" key="1">
    <citation type="submission" date="2012-11" db="EMBL/GenBank/DDBJ databases">
        <title>Permanent draft genomes of Rhodopirellula europaea strain SH398 and 6C.</title>
        <authorList>
            <person name="Richter M."/>
            <person name="Richter-Heitmann T."/>
            <person name="Frank C."/>
            <person name="Harder J."/>
            <person name="Glockner F.O."/>
        </authorList>
    </citation>
    <scope>NUCLEOTIDE SEQUENCE</scope>
    <source>
        <strain evidence="1">6C</strain>
    </source>
</reference>
<accession>M2AMF5</accession>
<keyword evidence="2" id="KW-1185">Reference proteome</keyword>
<organism evidence="1 2">
    <name type="scientific">Rhodopirellula europaea 6C</name>
    <dbReference type="NCBI Taxonomy" id="1263867"/>
    <lineage>
        <taxon>Bacteria</taxon>
        <taxon>Pseudomonadati</taxon>
        <taxon>Planctomycetota</taxon>
        <taxon>Planctomycetia</taxon>
        <taxon>Pirellulales</taxon>
        <taxon>Pirellulaceae</taxon>
        <taxon>Rhodopirellula</taxon>
    </lineage>
</organism>
<protein>
    <submittedName>
        <fullName evidence="1">Uncharacterized protein</fullName>
    </submittedName>
</protein>
<reference evidence="1" key="2">
    <citation type="journal article" date="2013" name="Mar. Genomics">
        <title>Expression of sulfatases in Rhodopirellula baltica and the diversity of sulfatases in the genus Rhodopirellula.</title>
        <authorList>
            <person name="Wegner C.E."/>
            <person name="Richter-Heitmann T."/>
            <person name="Klindworth A."/>
            <person name="Klockow C."/>
            <person name="Richter M."/>
            <person name="Achstetter T."/>
            <person name="Glockner F.O."/>
            <person name="Harder J."/>
        </authorList>
    </citation>
    <scope>NUCLEOTIDE SEQUENCE [LARGE SCALE GENOMIC DNA]</scope>
    <source>
        <strain evidence="1">6C</strain>
    </source>
</reference>
<proteinExistence type="predicted"/>
<evidence type="ECO:0000313" key="1">
    <source>
        <dbReference type="EMBL" id="EMB18315.1"/>
    </source>
</evidence>
<dbReference type="AlphaFoldDB" id="M2AMF5"/>
<gene>
    <name evidence="1" type="ORF">RE6C_00987</name>
</gene>
<dbReference type="PATRIC" id="fig|1263867.3.peg.1050"/>